<evidence type="ECO:0000313" key="1">
    <source>
        <dbReference type="EMBL" id="CAI5730550.1"/>
    </source>
</evidence>
<gene>
    <name evidence="1" type="ORF">PDE001_LOCUS4542</name>
</gene>
<sequence length="186" mass="21888">MIYFGAPPLTLDYLTPLRPSSAVELISLLEKIDHVEIASFAEIGGVVYYFVDVYLKHHTNRIPTNKRLETSRRDRPDYTVRKRFTEFANLRYKLWSYAQRQHISGTACKYCSKCMEVLWTSLSQPRLFMKLLVKSKTTRSWLLAKCMNKYIEMTIGTKEETRQRYYMCDGSMMIPALVVRFLRDDA</sequence>
<evidence type="ECO:0000313" key="2">
    <source>
        <dbReference type="Proteomes" id="UP001162029"/>
    </source>
</evidence>
<reference evidence="1" key="1">
    <citation type="submission" date="2022-12" db="EMBL/GenBank/DDBJ databases">
        <authorList>
            <person name="Webb A."/>
        </authorList>
    </citation>
    <scope>NUCLEOTIDE SEQUENCE</scope>
    <source>
        <strain evidence="1">Pd1</strain>
    </source>
</reference>
<comment type="caution">
    <text evidence="1">The sequence shown here is derived from an EMBL/GenBank/DDBJ whole genome shotgun (WGS) entry which is preliminary data.</text>
</comment>
<name>A0AAV0U0Y1_9STRA</name>
<keyword evidence="2" id="KW-1185">Reference proteome</keyword>
<dbReference type="EMBL" id="CANTFM010000826">
    <property type="protein sequence ID" value="CAI5730550.1"/>
    <property type="molecule type" value="Genomic_DNA"/>
</dbReference>
<evidence type="ECO:0008006" key="3">
    <source>
        <dbReference type="Google" id="ProtNLM"/>
    </source>
</evidence>
<protein>
    <recommendedName>
        <fullName evidence="3">PX domain-containing protein</fullName>
    </recommendedName>
</protein>
<dbReference type="InterPro" id="IPR036871">
    <property type="entry name" value="PX_dom_sf"/>
</dbReference>
<accession>A0AAV0U0Y1</accession>
<dbReference type="GO" id="GO:0035091">
    <property type="term" value="F:phosphatidylinositol binding"/>
    <property type="evidence" value="ECO:0007669"/>
    <property type="project" value="InterPro"/>
</dbReference>
<dbReference type="AlphaFoldDB" id="A0AAV0U0Y1"/>
<organism evidence="1 2">
    <name type="scientific">Peronospora destructor</name>
    <dbReference type="NCBI Taxonomy" id="86335"/>
    <lineage>
        <taxon>Eukaryota</taxon>
        <taxon>Sar</taxon>
        <taxon>Stramenopiles</taxon>
        <taxon>Oomycota</taxon>
        <taxon>Peronosporomycetes</taxon>
        <taxon>Peronosporales</taxon>
        <taxon>Peronosporaceae</taxon>
        <taxon>Peronospora</taxon>
    </lineage>
</organism>
<proteinExistence type="predicted"/>
<dbReference type="Proteomes" id="UP001162029">
    <property type="component" value="Unassembled WGS sequence"/>
</dbReference>
<dbReference type="SUPFAM" id="SSF64268">
    <property type="entry name" value="PX domain"/>
    <property type="match status" value="1"/>
</dbReference>